<protein>
    <recommendedName>
        <fullName evidence="4">Helix-turn-helix domain-containing protein</fullName>
    </recommendedName>
</protein>
<dbReference type="InterPro" id="IPR036388">
    <property type="entry name" value="WH-like_DNA-bd_sf"/>
</dbReference>
<dbReference type="SUPFAM" id="SSF46785">
    <property type="entry name" value="Winged helix' DNA-binding domain"/>
    <property type="match status" value="1"/>
</dbReference>
<dbReference type="Proteomes" id="UP001565474">
    <property type="component" value="Unassembled WGS sequence"/>
</dbReference>
<evidence type="ECO:0000256" key="1">
    <source>
        <dbReference type="SAM" id="MobiDB-lite"/>
    </source>
</evidence>
<comment type="caution">
    <text evidence="2">The sequence shown here is derived from an EMBL/GenBank/DDBJ whole genome shotgun (WGS) entry which is preliminary data.</text>
</comment>
<reference evidence="2 3" key="1">
    <citation type="submission" date="2024-07" db="EMBL/GenBank/DDBJ databases">
        <title>Genomic Encyclopedia of Type Strains, Phase V (KMG-V): Genome sequencing to study the core and pangenomes of soil and plant-associated prokaryotes.</title>
        <authorList>
            <person name="Whitman W."/>
        </authorList>
    </citation>
    <scope>NUCLEOTIDE SEQUENCE [LARGE SCALE GENOMIC DNA]</scope>
    <source>
        <strain evidence="2 3">USDA 222</strain>
    </source>
</reference>
<dbReference type="EMBL" id="JBGBZN010000002">
    <property type="protein sequence ID" value="MEY9472088.1"/>
    <property type="molecule type" value="Genomic_DNA"/>
</dbReference>
<evidence type="ECO:0008006" key="4">
    <source>
        <dbReference type="Google" id="ProtNLM"/>
    </source>
</evidence>
<dbReference type="Gene3D" id="1.10.10.10">
    <property type="entry name" value="Winged helix-like DNA-binding domain superfamily/Winged helix DNA-binding domain"/>
    <property type="match status" value="1"/>
</dbReference>
<feature type="region of interest" description="Disordered" evidence="1">
    <location>
        <begin position="121"/>
        <end position="147"/>
    </location>
</feature>
<proteinExistence type="predicted"/>
<name>A0ABV4GMI2_9BRAD</name>
<dbReference type="Pfam" id="PF13730">
    <property type="entry name" value="HTH_36"/>
    <property type="match status" value="1"/>
</dbReference>
<dbReference type="RefSeq" id="WP_244431491.1">
    <property type="nucleotide sequence ID" value="NZ_JBGBYD010000002.1"/>
</dbReference>
<sequence>MDGVSPASVYIGRWLRRVKAAPMDERTFKRNKMQWVNALSHECEIRPTTFRIAYLIADHQNRTVGFAWPSLASLAKKICMTTKSVHRAVDQLEETGWLEVERKANCSNRYRLRWPPGRKPVPALAGRKVDRNVPTERQPSPSRRDASVARTYLSNQPKTFLIGLGGEGLGERFKDRGKYEAQIVSDYGPDMVGVFEELDRIDATAVEKLCRKAKSGSLTPLDINAARLSVAKNQGS</sequence>
<accession>A0ABV4GMI2</accession>
<evidence type="ECO:0000313" key="2">
    <source>
        <dbReference type="EMBL" id="MEY9472088.1"/>
    </source>
</evidence>
<organism evidence="2 3">
    <name type="scientific">Bradyrhizobium yuanmingense</name>
    <dbReference type="NCBI Taxonomy" id="108015"/>
    <lineage>
        <taxon>Bacteria</taxon>
        <taxon>Pseudomonadati</taxon>
        <taxon>Pseudomonadota</taxon>
        <taxon>Alphaproteobacteria</taxon>
        <taxon>Hyphomicrobiales</taxon>
        <taxon>Nitrobacteraceae</taxon>
        <taxon>Bradyrhizobium</taxon>
    </lineage>
</organism>
<keyword evidence="3" id="KW-1185">Reference proteome</keyword>
<gene>
    <name evidence="2" type="ORF">ABH992_004487</name>
</gene>
<evidence type="ECO:0000313" key="3">
    <source>
        <dbReference type="Proteomes" id="UP001565474"/>
    </source>
</evidence>
<dbReference type="InterPro" id="IPR036390">
    <property type="entry name" value="WH_DNA-bd_sf"/>
</dbReference>